<evidence type="ECO:0000256" key="7">
    <source>
        <dbReference type="ARBA" id="ARBA00023053"/>
    </source>
</evidence>
<keyword evidence="11 12" id="KW-0407">Ion channel</keyword>
<evidence type="ECO:0000256" key="5">
    <source>
        <dbReference type="ARBA" id="ARBA00022692"/>
    </source>
</evidence>
<dbReference type="GO" id="GO:0005886">
    <property type="term" value="C:plasma membrane"/>
    <property type="evidence" value="ECO:0007669"/>
    <property type="project" value="TreeGrafter"/>
</dbReference>
<accession>A0AAV1JTC9</accession>
<evidence type="ECO:0000256" key="12">
    <source>
        <dbReference type="RuleBase" id="RU000679"/>
    </source>
</evidence>
<keyword evidence="3 12" id="KW-0813">Transport</keyword>
<gene>
    <name evidence="14" type="ORF">LNINA_LOCUS11779</name>
</gene>
<keyword evidence="6 13" id="KW-1133">Transmembrane helix</keyword>
<comment type="similarity">
    <text evidence="2 12">Belongs to the amiloride-sensitive sodium channel (TC 1.A.6) family.</text>
</comment>
<keyword evidence="10 12" id="KW-0739">Sodium transport</keyword>
<comment type="subcellular location">
    <subcellularLocation>
        <location evidence="1">Membrane</location>
        <topology evidence="1">Multi-pass membrane protein</topology>
    </subcellularLocation>
</comment>
<protein>
    <recommendedName>
        <fullName evidence="16">Sodium channel protein Nach</fullName>
    </recommendedName>
</protein>
<evidence type="ECO:0000256" key="11">
    <source>
        <dbReference type="ARBA" id="ARBA00023303"/>
    </source>
</evidence>
<evidence type="ECO:0000256" key="13">
    <source>
        <dbReference type="SAM" id="Phobius"/>
    </source>
</evidence>
<evidence type="ECO:0000313" key="14">
    <source>
        <dbReference type="EMBL" id="CAK1552749.1"/>
    </source>
</evidence>
<dbReference type="AlphaFoldDB" id="A0AAV1JTC9"/>
<keyword evidence="7" id="KW-0915">Sodium</keyword>
<dbReference type="Proteomes" id="UP001497472">
    <property type="component" value="Unassembled WGS sequence"/>
</dbReference>
<keyword evidence="15" id="KW-1185">Reference proteome</keyword>
<name>A0AAV1JTC9_9NEOP</name>
<evidence type="ECO:0000313" key="15">
    <source>
        <dbReference type="Proteomes" id="UP001497472"/>
    </source>
</evidence>
<organism evidence="14 15">
    <name type="scientific">Leptosia nina</name>
    <dbReference type="NCBI Taxonomy" id="320188"/>
    <lineage>
        <taxon>Eukaryota</taxon>
        <taxon>Metazoa</taxon>
        <taxon>Ecdysozoa</taxon>
        <taxon>Arthropoda</taxon>
        <taxon>Hexapoda</taxon>
        <taxon>Insecta</taxon>
        <taxon>Pterygota</taxon>
        <taxon>Neoptera</taxon>
        <taxon>Endopterygota</taxon>
        <taxon>Lepidoptera</taxon>
        <taxon>Glossata</taxon>
        <taxon>Ditrysia</taxon>
        <taxon>Papilionoidea</taxon>
        <taxon>Pieridae</taxon>
        <taxon>Pierinae</taxon>
        <taxon>Leptosia</taxon>
    </lineage>
</organism>
<dbReference type="PANTHER" id="PTHR11690">
    <property type="entry name" value="AMILORIDE-SENSITIVE SODIUM CHANNEL-RELATED"/>
    <property type="match status" value="1"/>
</dbReference>
<evidence type="ECO:0000256" key="10">
    <source>
        <dbReference type="ARBA" id="ARBA00023201"/>
    </source>
</evidence>
<evidence type="ECO:0000256" key="6">
    <source>
        <dbReference type="ARBA" id="ARBA00022989"/>
    </source>
</evidence>
<keyword evidence="5 12" id="KW-0812">Transmembrane</keyword>
<evidence type="ECO:0000256" key="8">
    <source>
        <dbReference type="ARBA" id="ARBA00023065"/>
    </source>
</evidence>
<dbReference type="PANTHER" id="PTHR11690:SF237">
    <property type="entry name" value="PICKPOCKET 16-RELATED"/>
    <property type="match status" value="1"/>
</dbReference>
<evidence type="ECO:0000256" key="2">
    <source>
        <dbReference type="ARBA" id="ARBA00007193"/>
    </source>
</evidence>
<comment type="caution">
    <text evidence="14">The sequence shown here is derived from an EMBL/GenBank/DDBJ whole genome shotgun (WGS) entry which is preliminary data.</text>
</comment>
<keyword evidence="9 13" id="KW-0472">Membrane</keyword>
<dbReference type="EMBL" id="CAVLEF010000163">
    <property type="protein sequence ID" value="CAK1552749.1"/>
    <property type="molecule type" value="Genomic_DNA"/>
</dbReference>
<evidence type="ECO:0000256" key="4">
    <source>
        <dbReference type="ARBA" id="ARBA00022461"/>
    </source>
</evidence>
<keyword evidence="8 12" id="KW-0406">Ion transport</keyword>
<proteinExistence type="inferred from homology"/>
<evidence type="ECO:0008006" key="16">
    <source>
        <dbReference type="Google" id="ProtNLM"/>
    </source>
</evidence>
<dbReference type="Gene3D" id="2.60.470.10">
    <property type="entry name" value="Acid-sensing ion channels like domains"/>
    <property type="match status" value="1"/>
</dbReference>
<keyword evidence="4 12" id="KW-0894">Sodium channel</keyword>
<evidence type="ECO:0000256" key="9">
    <source>
        <dbReference type="ARBA" id="ARBA00023136"/>
    </source>
</evidence>
<evidence type="ECO:0000256" key="3">
    <source>
        <dbReference type="ARBA" id="ARBA00022448"/>
    </source>
</evidence>
<dbReference type="GO" id="GO:0015280">
    <property type="term" value="F:ligand-gated sodium channel activity"/>
    <property type="evidence" value="ECO:0007669"/>
    <property type="project" value="TreeGrafter"/>
</dbReference>
<sequence>MTSKLSIFESVTTVHGFNKLTRGSSKKIWRSALFANFLLTISYLIVIRNRKSSNISEGRIELFLQSLPNLIDYDNPNERNDNFTDILHILNTHYFSVETIMQEMHQKCADLLLYCTFNRKVKNCSEIFTLIKTYEGHCCAFNYAALNDDSGQMYEAIYDDDDDDVEHYEDSDDNKHLSIVVTSESGRGSGLLVVYNVDPTDYPRWSLSPSYGAKILISDPNDYPEVTVLYKRADAGQSLDLKVQAYIFQVEEDLRRIDPINRGCVFHDEVKLEHTDRFSTETCRTECRMKSYLNYCGCVPYKYPKEPASSRFCDFKDLECLNHFRAKGSRLERCDPLCYFECRDQRYSITGDVTPLLAELYPSNVMSGHNLSELSSLRVYFDKPTCNCYKQMLLMDFTTFVGILKLEPRNLLLKIVLSRKFLMYKRFLMKF</sequence>
<dbReference type="InterPro" id="IPR001873">
    <property type="entry name" value="ENaC"/>
</dbReference>
<feature type="transmembrane region" description="Helical" evidence="13">
    <location>
        <begin position="28"/>
        <end position="46"/>
    </location>
</feature>
<evidence type="ECO:0000256" key="1">
    <source>
        <dbReference type="ARBA" id="ARBA00004141"/>
    </source>
</evidence>
<reference evidence="14 15" key="1">
    <citation type="submission" date="2023-11" db="EMBL/GenBank/DDBJ databases">
        <authorList>
            <person name="Okamura Y."/>
        </authorList>
    </citation>
    <scope>NUCLEOTIDE SEQUENCE [LARGE SCALE GENOMIC DNA]</scope>
</reference>
<dbReference type="Pfam" id="PF00858">
    <property type="entry name" value="ASC"/>
    <property type="match status" value="1"/>
</dbReference>